<evidence type="ECO:0000256" key="1">
    <source>
        <dbReference type="SAM" id="MobiDB-lite"/>
    </source>
</evidence>
<dbReference type="SMART" id="SM00246">
    <property type="entry name" value="WH2"/>
    <property type="match status" value="1"/>
</dbReference>
<dbReference type="AlphaFoldDB" id="A0AAD7SB91"/>
<keyword evidence="4" id="KW-1185">Reference proteome</keyword>
<dbReference type="GO" id="GO:0003779">
    <property type="term" value="F:actin binding"/>
    <property type="evidence" value="ECO:0007669"/>
    <property type="project" value="InterPro"/>
</dbReference>
<dbReference type="EMBL" id="JAINUG010000083">
    <property type="protein sequence ID" value="KAJ8399410.1"/>
    <property type="molecule type" value="Genomic_DNA"/>
</dbReference>
<organism evidence="3 4">
    <name type="scientific">Aldrovandia affinis</name>
    <dbReference type="NCBI Taxonomy" id="143900"/>
    <lineage>
        <taxon>Eukaryota</taxon>
        <taxon>Metazoa</taxon>
        <taxon>Chordata</taxon>
        <taxon>Craniata</taxon>
        <taxon>Vertebrata</taxon>
        <taxon>Euteleostomi</taxon>
        <taxon>Actinopterygii</taxon>
        <taxon>Neopterygii</taxon>
        <taxon>Teleostei</taxon>
        <taxon>Notacanthiformes</taxon>
        <taxon>Halosauridae</taxon>
        <taxon>Aldrovandia</taxon>
    </lineage>
</organism>
<dbReference type="PROSITE" id="PS51082">
    <property type="entry name" value="WH2"/>
    <property type="match status" value="1"/>
</dbReference>
<evidence type="ECO:0000313" key="3">
    <source>
        <dbReference type="EMBL" id="KAJ8399410.1"/>
    </source>
</evidence>
<dbReference type="Pfam" id="PF02205">
    <property type="entry name" value="WH2"/>
    <property type="match status" value="1"/>
</dbReference>
<feature type="domain" description="WH2" evidence="2">
    <location>
        <begin position="263"/>
        <end position="280"/>
    </location>
</feature>
<gene>
    <name evidence="3" type="ORF">AAFF_G00411220</name>
</gene>
<feature type="compositionally biased region" description="Pro residues" evidence="1">
    <location>
        <begin position="194"/>
        <end position="204"/>
    </location>
</feature>
<evidence type="ECO:0000259" key="2">
    <source>
        <dbReference type="PROSITE" id="PS51082"/>
    </source>
</evidence>
<protein>
    <recommendedName>
        <fullName evidence="2">WH2 domain-containing protein</fullName>
    </recommendedName>
</protein>
<reference evidence="3" key="1">
    <citation type="journal article" date="2023" name="Science">
        <title>Genome structures resolve the early diversification of teleost fishes.</title>
        <authorList>
            <person name="Parey E."/>
            <person name="Louis A."/>
            <person name="Montfort J."/>
            <person name="Bouchez O."/>
            <person name="Roques C."/>
            <person name="Iampietro C."/>
            <person name="Lluch J."/>
            <person name="Castinel A."/>
            <person name="Donnadieu C."/>
            <person name="Desvignes T."/>
            <person name="Floi Bucao C."/>
            <person name="Jouanno E."/>
            <person name="Wen M."/>
            <person name="Mejri S."/>
            <person name="Dirks R."/>
            <person name="Jansen H."/>
            <person name="Henkel C."/>
            <person name="Chen W.J."/>
            <person name="Zahm M."/>
            <person name="Cabau C."/>
            <person name="Klopp C."/>
            <person name="Thompson A.W."/>
            <person name="Robinson-Rechavi M."/>
            <person name="Braasch I."/>
            <person name="Lecointre G."/>
            <person name="Bobe J."/>
            <person name="Postlethwait J.H."/>
            <person name="Berthelot C."/>
            <person name="Roest Crollius H."/>
            <person name="Guiguen Y."/>
        </authorList>
    </citation>
    <scope>NUCLEOTIDE SEQUENCE</scope>
    <source>
        <strain evidence="3">NC1722</strain>
    </source>
</reference>
<dbReference type="Gene3D" id="6.10.280.150">
    <property type="match status" value="1"/>
</dbReference>
<comment type="caution">
    <text evidence="3">The sequence shown here is derived from an EMBL/GenBank/DDBJ whole genome shotgun (WGS) entry which is preliminary data.</text>
</comment>
<feature type="compositionally biased region" description="Pro residues" evidence="1">
    <location>
        <begin position="214"/>
        <end position="233"/>
    </location>
</feature>
<accession>A0AAD7SB91</accession>
<evidence type="ECO:0000313" key="4">
    <source>
        <dbReference type="Proteomes" id="UP001221898"/>
    </source>
</evidence>
<name>A0AAD7SB91_9TELE</name>
<sequence length="324" mass="34355">MANCPVTLPDARKCMDFIEGGPCFLGDLPYGLMDELHLPGGGNGMYTPLLESPPPPPPLVPAPPSYTVRNISMLSVVSSNSGFTDRQTQSPAETSMFLNPNAPPTLPLPPKAPPISSTIPGSMMTVTRSHHMLPPSHQTPLNLPQRNPLQIISGVLQPAPCPVAPPLQATSLADLQQASDVQLSPSQTDGVSLRPPPPPPPLPLPGNASCLGPMAPPPDPPSDPPMDPSPIPSLPLGVVLPKHTRCGHDAKHLPSNLPVISEARSALLKAILAGIQLRKVEEQLDQEAKHKRVGNDVATILSRRIAVEYSDSEEGSEFDEGDWL</sequence>
<feature type="region of interest" description="Disordered" evidence="1">
    <location>
        <begin position="179"/>
        <end position="235"/>
    </location>
</feature>
<proteinExistence type="predicted"/>
<dbReference type="InterPro" id="IPR003124">
    <property type="entry name" value="WH2_dom"/>
</dbReference>
<dbReference type="Proteomes" id="UP001221898">
    <property type="component" value="Unassembled WGS sequence"/>
</dbReference>
<feature type="compositionally biased region" description="Polar residues" evidence="1">
    <location>
        <begin position="179"/>
        <end position="190"/>
    </location>
</feature>